<feature type="transmembrane region" description="Helical" evidence="7">
    <location>
        <begin position="6"/>
        <end position="25"/>
    </location>
</feature>
<proteinExistence type="inferred from homology"/>
<feature type="domain" description="ABC3 transporter permease C-terminal" evidence="8">
    <location>
        <begin position="660"/>
        <end position="773"/>
    </location>
</feature>
<feature type="domain" description="ABC3 transporter permease C-terminal" evidence="8">
    <location>
        <begin position="271"/>
        <end position="383"/>
    </location>
</feature>
<dbReference type="OrthoDB" id="5137249at2"/>
<keyword evidence="10" id="KW-1185">Reference proteome</keyword>
<dbReference type="Pfam" id="PF02687">
    <property type="entry name" value="FtsX"/>
    <property type="match status" value="2"/>
</dbReference>
<evidence type="ECO:0000256" key="2">
    <source>
        <dbReference type="ARBA" id="ARBA00005236"/>
    </source>
</evidence>
<evidence type="ECO:0000259" key="8">
    <source>
        <dbReference type="Pfam" id="PF02687"/>
    </source>
</evidence>
<evidence type="ECO:0000256" key="1">
    <source>
        <dbReference type="ARBA" id="ARBA00004651"/>
    </source>
</evidence>
<dbReference type="GO" id="GO:0098797">
    <property type="term" value="C:plasma membrane protein complex"/>
    <property type="evidence" value="ECO:0007669"/>
    <property type="project" value="TreeGrafter"/>
</dbReference>
<comment type="caution">
    <text evidence="9">The sequence shown here is derived from an EMBL/GenBank/DDBJ whole genome shotgun (WGS) entry which is preliminary data.</text>
</comment>
<keyword evidence="3" id="KW-1003">Cell membrane</keyword>
<dbReference type="InterPro" id="IPR003838">
    <property type="entry name" value="ABC3_permease_C"/>
</dbReference>
<evidence type="ECO:0000313" key="10">
    <source>
        <dbReference type="Proteomes" id="UP000288212"/>
    </source>
</evidence>
<keyword evidence="6 7" id="KW-0472">Membrane</keyword>
<feature type="transmembrane region" description="Helical" evidence="7">
    <location>
        <begin position="316"/>
        <end position="339"/>
    </location>
</feature>
<accession>A0A432VZG9</accession>
<protein>
    <submittedName>
        <fullName evidence="9">ABC transporter permease</fullName>
    </submittedName>
</protein>
<evidence type="ECO:0000256" key="5">
    <source>
        <dbReference type="ARBA" id="ARBA00022989"/>
    </source>
</evidence>
<gene>
    <name evidence="9" type="ORF">CWE06_01025</name>
</gene>
<evidence type="ECO:0000256" key="6">
    <source>
        <dbReference type="ARBA" id="ARBA00023136"/>
    </source>
</evidence>
<dbReference type="AlphaFoldDB" id="A0A432VZG9"/>
<evidence type="ECO:0000256" key="3">
    <source>
        <dbReference type="ARBA" id="ARBA00022475"/>
    </source>
</evidence>
<dbReference type="Proteomes" id="UP000288212">
    <property type="component" value="Unassembled WGS sequence"/>
</dbReference>
<dbReference type="PANTHER" id="PTHR30489:SF0">
    <property type="entry name" value="LIPOPROTEIN-RELEASING SYSTEM TRANSMEMBRANE PROTEIN LOLE"/>
    <property type="match status" value="1"/>
</dbReference>
<dbReference type="EMBL" id="PIPI01000001">
    <property type="protein sequence ID" value="RUO22074.1"/>
    <property type="molecule type" value="Genomic_DNA"/>
</dbReference>
<name>A0A432VZG9_9GAMM</name>
<evidence type="ECO:0000313" key="9">
    <source>
        <dbReference type="EMBL" id="RUO22074.1"/>
    </source>
</evidence>
<feature type="transmembrane region" description="Helical" evidence="7">
    <location>
        <begin position="654"/>
        <end position="674"/>
    </location>
</feature>
<keyword evidence="5 7" id="KW-1133">Transmembrane helix</keyword>
<keyword evidence="4 7" id="KW-0812">Transmembrane</keyword>
<feature type="transmembrane region" description="Helical" evidence="7">
    <location>
        <begin position="265"/>
        <end position="288"/>
    </location>
</feature>
<comment type="subcellular location">
    <subcellularLocation>
        <location evidence="1">Cell membrane</location>
        <topology evidence="1">Multi-pass membrane protein</topology>
    </subcellularLocation>
</comment>
<organism evidence="9 10">
    <name type="scientific">Aliidiomarina haloalkalitolerans</name>
    <dbReference type="NCBI Taxonomy" id="859059"/>
    <lineage>
        <taxon>Bacteria</taxon>
        <taxon>Pseudomonadati</taxon>
        <taxon>Pseudomonadota</taxon>
        <taxon>Gammaproteobacteria</taxon>
        <taxon>Alteromonadales</taxon>
        <taxon>Idiomarinaceae</taxon>
        <taxon>Aliidiomarina</taxon>
    </lineage>
</organism>
<sequence>MLGQLIAIALVIAAGVMVLVISVSTRQSIEQSQQHFYQQYHFADVFVEVTRAPDDLIRTIRQLPGVNVAETRIRAGARFQLEGPVNGFSNRFADVGSKSFAEPIQGEIISLPERSPELLNRLHYLVGGPPQLGSQLEVVVSAPFAHAHQLSVGDSISAVLNGRLQRLTISGVALSPEYIYQLSPNSILPDYERFGVFWMNRQALASAFDMDGAFNSLSVTVQHNASRDDVMLQLDNILRRYGSRGSYDRHEQISHRFISEELSQLRVMAIVLPTIFIGVAAFLLQVLLTRVIHTQKQSIALLKAFGYSSWQIIRHYLQLTNIILVLGIGGGIALGLLVAEPMAQMYAMYFHFPEFLFALQRDALVTAILITSAVGYAATIRATAHAANMAPAEAMRPPTPARYQRTWLDHPRIAHWWQQPTRIMLRNIRRHPWRASVSVVGIGLSGGLLLLGSYQFNAIDHMLDQQYRQHYRMDLEVTFNQERPQHSLSTLRAIPGVSYVEGFRQVPVILTHERKQWRLALHGLPRESRLRQVGTSSQPLPTAGVVLSRYLADDLSIQPGENVSVTLLDGRQQSLTLTVAAVIDEPMGLGLYMDFDHLNRLLLADQTVTGAWLLVEPDRQAEVFRQLQAMPAVASIGQISRAEAEIRTYINNTVLGVMTVMFLLAGSMTFAVVYNNARIMFAERARELASLRVLGFKKSEVAYILFGELGILVVLAIPLAWAIGVTFAWLLTTAMSMDLFRIPFVLSPISFAISALGVLLAAALSMLLMLRRVWQLDMIQALKTE</sequence>
<dbReference type="PANTHER" id="PTHR30489">
    <property type="entry name" value="LIPOPROTEIN-RELEASING SYSTEM TRANSMEMBRANE PROTEIN LOLE"/>
    <property type="match status" value="1"/>
</dbReference>
<evidence type="ECO:0000256" key="4">
    <source>
        <dbReference type="ARBA" id="ARBA00022692"/>
    </source>
</evidence>
<comment type="similarity">
    <text evidence="2">Belongs to the ABC-4 integral membrane protein family. LolC/E subfamily.</text>
</comment>
<dbReference type="GO" id="GO:0044874">
    <property type="term" value="P:lipoprotein localization to outer membrane"/>
    <property type="evidence" value="ECO:0007669"/>
    <property type="project" value="TreeGrafter"/>
</dbReference>
<feature type="transmembrane region" description="Helical" evidence="7">
    <location>
        <begin position="433"/>
        <end position="456"/>
    </location>
</feature>
<dbReference type="InterPro" id="IPR051447">
    <property type="entry name" value="Lipoprotein-release_system"/>
</dbReference>
<reference evidence="9 10" key="1">
    <citation type="journal article" date="2011" name="Front. Microbiol.">
        <title>Genomic signatures of strain selection and enhancement in Bacillus atrophaeus var. globigii, a historical biowarfare simulant.</title>
        <authorList>
            <person name="Gibbons H.S."/>
            <person name="Broomall S.M."/>
            <person name="McNew L.A."/>
            <person name="Daligault H."/>
            <person name="Chapman C."/>
            <person name="Bruce D."/>
            <person name="Karavis M."/>
            <person name="Krepps M."/>
            <person name="McGregor P.A."/>
            <person name="Hong C."/>
            <person name="Park K.H."/>
            <person name="Akmal A."/>
            <person name="Feldman A."/>
            <person name="Lin J.S."/>
            <person name="Chang W.E."/>
            <person name="Higgs B.W."/>
            <person name="Demirev P."/>
            <person name="Lindquist J."/>
            <person name="Liem A."/>
            <person name="Fochler E."/>
            <person name="Read T.D."/>
            <person name="Tapia R."/>
            <person name="Johnson S."/>
            <person name="Bishop-Lilly K.A."/>
            <person name="Detter C."/>
            <person name="Han C."/>
            <person name="Sozhamannan S."/>
            <person name="Rosenzweig C.N."/>
            <person name="Skowronski E.W."/>
        </authorList>
    </citation>
    <scope>NUCLEOTIDE SEQUENCE [LARGE SCALE GENOMIC DNA]</scope>
    <source>
        <strain evidence="9 10">AK5</strain>
    </source>
</reference>
<feature type="transmembrane region" description="Helical" evidence="7">
    <location>
        <begin position="749"/>
        <end position="770"/>
    </location>
</feature>
<feature type="transmembrane region" description="Helical" evidence="7">
    <location>
        <begin position="701"/>
        <end position="729"/>
    </location>
</feature>
<evidence type="ECO:0000256" key="7">
    <source>
        <dbReference type="SAM" id="Phobius"/>
    </source>
</evidence>